<dbReference type="OrthoDB" id="8613782at2"/>
<evidence type="ECO:0008006" key="3">
    <source>
        <dbReference type="Google" id="ProtNLM"/>
    </source>
</evidence>
<keyword evidence="2" id="KW-1185">Reference proteome</keyword>
<dbReference type="PROSITE" id="PS51257">
    <property type="entry name" value="PROKAR_LIPOPROTEIN"/>
    <property type="match status" value="1"/>
</dbReference>
<dbReference type="EMBL" id="SLYB01000028">
    <property type="protein sequence ID" value="TCP92077.1"/>
    <property type="molecule type" value="Genomic_DNA"/>
</dbReference>
<proteinExistence type="predicted"/>
<comment type="caution">
    <text evidence="1">The sequence shown here is derived from an EMBL/GenBank/DDBJ whole genome shotgun (WGS) entry which is preliminary data.</text>
</comment>
<name>A0A4R2SPK1_9PAST</name>
<evidence type="ECO:0000313" key="2">
    <source>
        <dbReference type="Proteomes" id="UP000295763"/>
    </source>
</evidence>
<gene>
    <name evidence="1" type="ORF">EDC44_12830</name>
</gene>
<protein>
    <recommendedName>
        <fullName evidence="3">Lipoprotein</fullName>
    </recommendedName>
</protein>
<reference evidence="1 2" key="1">
    <citation type="submission" date="2019-03" db="EMBL/GenBank/DDBJ databases">
        <title>Genomic Encyclopedia of Type Strains, Phase IV (KMG-IV): sequencing the most valuable type-strain genomes for metagenomic binning, comparative biology and taxonomic classification.</title>
        <authorList>
            <person name="Goeker M."/>
        </authorList>
    </citation>
    <scope>NUCLEOTIDE SEQUENCE [LARGE SCALE GENOMIC DNA]</scope>
    <source>
        <strain evidence="1 2">DSM 28404</strain>
    </source>
</reference>
<dbReference type="Proteomes" id="UP000295763">
    <property type="component" value="Unassembled WGS sequence"/>
</dbReference>
<organism evidence="1 2">
    <name type="scientific">Cricetibacter osteomyelitidis</name>
    <dbReference type="NCBI Taxonomy" id="1521931"/>
    <lineage>
        <taxon>Bacteria</taxon>
        <taxon>Pseudomonadati</taxon>
        <taxon>Pseudomonadota</taxon>
        <taxon>Gammaproteobacteria</taxon>
        <taxon>Pasteurellales</taxon>
        <taxon>Pasteurellaceae</taxon>
        <taxon>Cricetibacter</taxon>
    </lineage>
</organism>
<dbReference type="AlphaFoldDB" id="A0A4R2SPK1"/>
<accession>A0A4R2SPK1</accession>
<dbReference type="RefSeq" id="WP_131978646.1">
    <property type="nucleotide sequence ID" value="NZ_SLYB01000028.1"/>
</dbReference>
<sequence length="105" mass="12659">MKIFIKLVTILVSIYGIVSCTPKMMIDFWNGHYSLRNTAEKMRKQEEEFYAKETEEQKKLRKKNIDYCLNWINKKYPNPNFDYDLSNKKQTLYKSCMRERGSSIL</sequence>
<evidence type="ECO:0000313" key="1">
    <source>
        <dbReference type="EMBL" id="TCP92077.1"/>
    </source>
</evidence>